<dbReference type="PANTHER" id="PTHR13906:SF4">
    <property type="entry name" value="LYSOPHOSPHOLIPID ACYLTRANSFERASE 6"/>
    <property type="match status" value="1"/>
</dbReference>
<evidence type="ECO:0000313" key="8">
    <source>
        <dbReference type="EMBL" id="KAG2198093.1"/>
    </source>
</evidence>
<evidence type="ECO:0000256" key="7">
    <source>
        <dbReference type="SAM" id="Phobius"/>
    </source>
</evidence>
<comment type="caution">
    <text evidence="8">The sequence shown here is derived from an EMBL/GenBank/DDBJ whole genome shotgun (WGS) entry which is preliminary data.</text>
</comment>
<feature type="transmembrane region" description="Helical" evidence="7">
    <location>
        <begin position="353"/>
        <end position="371"/>
    </location>
</feature>
<dbReference type="AlphaFoldDB" id="A0A8H7QSS2"/>
<dbReference type="GO" id="GO:0016020">
    <property type="term" value="C:membrane"/>
    <property type="evidence" value="ECO:0007669"/>
    <property type="project" value="UniProtKB-SubCell"/>
</dbReference>
<dbReference type="GO" id="GO:0046474">
    <property type="term" value="P:glycerophospholipid biosynthetic process"/>
    <property type="evidence" value="ECO:0007669"/>
    <property type="project" value="TreeGrafter"/>
</dbReference>
<evidence type="ECO:0000256" key="6">
    <source>
        <dbReference type="ARBA" id="ARBA00023315"/>
    </source>
</evidence>
<name>A0A8H7QSS2_9FUNG</name>
<dbReference type="OrthoDB" id="286734at2759"/>
<sequence length="476" mass="54742">MEALFVKASAMLGDKVAPDHIKLAFSILSTYPCALLFKGIEQKWIKHVFSIIYSSVVMLSVLKLYDGFIHITTIGLLSFWIMKYYKGQQAAWINFTFVMISMSICHIGRQLKGFEGDTELDYSGALMIITIKLSSYGFNVADGRMTEWTAHNEQMKIAEYPTLTQYFGWLFYFAGFLTGPTCEYMDYLRFVESKRTSPLNETGPACQRLVKSCFFIAALIYLAPTFNYFEALKPEWSSHSFLYKMFFIQLSAILTRCKYYSVWYLAEGACILSGFGFNGYDKDGHPLWNKLTNVNVLSCEFAQSYKMLTENWNIGANHWLRHYVYLRFNPPGTLSTTLKTYIVSSLWHGFHPGFYLFFLISSSLQVLSRQIRRTVRPLFLTVEGKPIPYLKTCYDVSTCIASMGLLNMLVPCFDLLHVSKIMHVWREIYYCHFVIIAVGTAVYFTVKPSLISMQKKRTRAHGAQMIDTLSIKQKGD</sequence>
<feature type="transmembrane region" description="Helical" evidence="7">
    <location>
        <begin position="392"/>
        <end position="416"/>
    </location>
</feature>
<gene>
    <name evidence="8" type="ORF">INT47_011928</name>
</gene>
<protein>
    <recommendedName>
        <fullName evidence="10">Lysophospholipid acyltransferase</fullName>
    </recommendedName>
</protein>
<evidence type="ECO:0000256" key="4">
    <source>
        <dbReference type="ARBA" id="ARBA00022989"/>
    </source>
</evidence>
<evidence type="ECO:0000256" key="5">
    <source>
        <dbReference type="ARBA" id="ARBA00023136"/>
    </source>
</evidence>
<evidence type="ECO:0008006" key="10">
    <source>
        <dbReference type="Google" id="ProtNLM"/>
    </source>
</evidence>
<keyword evidence="4 7" id="KW-1133">Transmembrane helix</keyword>
<dbReference type="GO" id="GO:0003841">
    <property type="term" value="F:1-acylglycerol-3-phosphate O-acyltransferase activity"/>
    <property type="evidence" value="ECO:0007669"/>
    <property type="project" value="TreeGrafter"/>
</dbReference>
<feature type="transmembrane region" description="Helical" evidence="7">
    <location>
        <begin position="92"/>
        <end position="111"/>
    </location>
</feature>
<dbReference type="InterPro" id="IPR049941">
    <property type="entry name" value="LPLAT_7/PORCN-like"/>
</dbReference>
<reference evidence="8" key="1">
    <citation type="submission" date="2020-12" db="EMBL/GenBank/DDBJ databases">
        <title>Metabolic potential, ecology and presence of endohyphal bacteria is reflected in genomic diversity of Mucoromycotina.</title>
        <authorList>
            <person name="Muszewska A."/>
            <person name="Okrasinska A."/>
            <person name="Steczkiewicz K."/>
            <person name="Drgas O."/>
            <person name="Orlowska M."/>
            <person name="Perlinska-Lenart U."/>
            <person name="Aleksandrzak-Piekarczyk T."/>
            <person name="Szatraj K."/>
            <person name="Zielenkiewicz U."/>
            <person name="Pilsyk S."/>
            <person name="Malc E."/>
            <person name="Mieczkowski P."/>
            <person name="Kruszewska J.S."/>
            <person name="Biernat P."/>
            <person name="Pawlowska J."/>
        </authorList>
    </citation>
    <scope>NUCLEOTIDE SEQUENCE</scope>
    <source>
        <strain evidence="8">WA0000017839</strain>
    </source>
</reference>
<evidence type="ECO:0000256" key="3">
    <source>
        <dbReference type="ARBA" id="ARBA00022692"/>
    </source>
</evidence>
<dbReference type="EMBL" id="JAEPRD010000117">
    <property type="protein sequence ID" value="KAG2198093.1"/>
    <property type="molecule type" value="Genomic_DNA"/>
</dbReference>
<dbReference type="GO" id="GO:0005783">
    <property type="term" value="C:endoplasmic reticulum"/>
    <property type="evidence" value="ECO:0007669"/>
    <property type="project" value="TreeGrafter"/>
</dbReference>
<dbReference type="GO" id="GO:0030258">
    <property type="term" value="P:lipid modification"/>
    <property type="evidence" value="ECO:0007669"/>
    <property type="project" value="TreeGrafter"/>
</dbReference>
<dbReference type="Proteomes" id="UP000603453">
    <property type="component" value="Unassembled WGS sequence"/>
</dbReference>
<dbReference type="Pfam" id="PF03062">
    <property type="entry name" value="MBOAT"/>
    <property type="match status" value="1"/>
</dbReference>
<organism evidence="8 9">
    <name type="scientific">Mucor saturninus</name>
    <dbReference type="NCBI Taxonomy" id="64648"/>
    <lineage>
        <taxon>Eukaryota</taxon>
        <taxon>Fungi</taxon>
        <taxon>Fungi incertae sedis</taxon>
        <taxon>Mucoromycota</taxon>
        <taxon>Mucoromycotina</taxon>
        <taxon>Mucoromycetes</taxon>
        <taxon>Mucorales</taxon>
        <taxon>Mucorineae</taxon>
        <taxon>Mucoraceae</taxon>
        <taxon>Mucor</taxon>
    </lineage>
</organism>
<dbReference type="PANTHER" id="PTHR13906">
    <property type="entry name" value="PORCUPINE"/>
    <property type="match status" value="1"/>
</dbReference>
<feature type="transmembrane region" description="Helical" evidence="7">
    <location>
        <begin position="428"/>
        <end position="446"/>
    </location>
</feature>
<accession>A0A8H7QSS2</accession>
<evidence type="ECO:0000256" key="2">
    <source>
        <dbReference type="ARBA" id="ARBA00022679"/>
    </source>
</evidence>
<keyword evidence="2" id="KW-0808">Transferase</keyword>
<proteinExistence type="predicted"/>
<dbReference type="GO" id="GO:0047184">
    <property type="term" value="F:1-acylglycerophosphocholine O-acyltransferase activity"/>
    <property type="evidence" value="ECO:0007669"/>
    <property type="project" value="TreeGrafter"/>
</dbReference>
<keyword evidence="5 7" id="KW-0472">Membrane</keyword>
<evidence type="ECO:0000256" key="1">
    <source>
        <dbReference type="ARBA" id="ARBA00004141"/>
    </source>
</evidence>
<keyword evidence="6" id="KW-0012">Acyltransferase</keyword>
<keyword evidence="9" id="KW-1185">Reference proteome</keyword>
<comment type="subcellular location">
    <subcellularLocation>
        <location evidence="1">Membrane</location>
        <topology evidence="1">Multi-pass membrane protein</topology>
    </subcellularLocation>
</comment>
<evidence type="ECO:0000313" key="9">
    <source>
        <dbReference type="Proteomes" id="UP000603453"/>
    </source>
</evidence>
<keyword evidence="3 7" id="KW-0812">Transmembrane</keyword>
<dbReference type="InterPro" id="IPR004299">
    <property type="entry name" value="MBOAT_fam"/>
</dbReference>
<feature type="transmembrane region" description="Helical" evidence="7">
    <location>
        <begin position="262"/>
        <end position="280"/>
    </location>
</feature>